<comment type="caution">
    <text evidence="2">The sequence shown here is derived from an EMBL/GenBank/DDBJ whole genome shotgun (WGS) entry which is preliminary data.</text>
</comment>
<feature type="region of interest" description="Disordered" evidence="1">
    <location>
        <begin position="429"/>
        <end position="449"/>
    </location>
</feature>
<dbReference type="InParanoid" id="A0A0V0QE72"/>
<feature type="compositionally biased region" description="Low complexity" evidence="1">
    <location>
        <begin position="433"/>
        <end position="449"/>
    </location>
</feature>
<dbReference type="InterPro" id="IPR036465">
    <property type="entry name" value="vWFA_dom_sf"/>
</dbReference>
<gene>
    <name evidence="2" type="ORF">PPERSA_03187</name>
</gene>
<dbReference type="Proteomes" id="UP000054937">
    <property type="component" value="Unassembled WGS sequence"/>
</dbReference>
<reference evidence="2 3" key="1">
    <citation type="journal article" date="2015" name="Sci. Rep.">
        <title>Genome of the facultative scuticociliatosis pathogen Pseudocohnilembus persalinus provides insight into its virulence through horizontal gene transfer.</title>
        <authorList>
            <person name="Xiong J."/>
            <person name="Wang G."/>
            <person name="Cheng J."/>
            <person name="Tian M."/>
            <person name="Pan X."/>
            <person name="Warren A."/>
            <person name="Jiang C."/>
            <person name="Yuan D."/>
            <person name="Miao W."/>
        </authorList>
    </citation>
    <scope>NUCLEOTIDE SEQUENCE [LARGE SCALE GENOMIC DNA]</scope>
    <source>
        <strain evidence="2">36N120E</strain>
    </source>
</reference>
<evidence type="ECO:0000313" key="3">
    <source>
        <dbReference type="Proteomes" id="UP000054937"/>
    </source>
</evidence>
<proteinExistence type="predicted"/>
<evidence type="ECO:0008006" key="4">
    <source>
        <dbReference type="Google" id="ProtNLM"/>
    </source>
</evidence>
<dbReference type="OrthoDB" id="10691697at2759"/>
<protein>
    <recommendedName>
        <fullName evidence="4">VWFA domain-containing protein</fullName>
    </recommendedName>
</protein>
<keyword evidence="3" id="KW-1185">Reference proteome</keyword>
<feature type="region of interest" description="Disordered" evidence="1">
    <location>
        <begin position="224"/>
        <end position="248"/>
    </location>
</feature>
<dbReference type="Gene3D" id="3.40.50.410">
    <property type="entry name" value="von Willebrand factor, type A domain"/>
    <property type="match status" value="1"/>
</dbReference>
<sequence>MNHSKKIIVNLEENQTISAEDLQDIDHFISNNLNLEIANKLYEKPNLSLNQLKEKIQKYAQTQSEQDIQQQQNCQNNLPALQKYSLQIETNKSHLVFLIDVSQSMLQYVMDSKSLHVQAVEIILKSILDSLFNVFEQKQHKKKSLSLLNYDEDKIPEDLLSEDEQGVFDNTQKTFITIYLFGQQSKEVELIIDHILVCKENLKQIYANVQNAIKENIYQKKQKLKDLQSPKLSPKMSPTSSFKGSEKKSLKGESYADTSFLNKNKGNLSLLQAMEKVIKNVKQEGQSFCLTNLCVITDGVSYDDMEENEFYQNILSQIKLTGFSCNIICSGSENGKNAAFSYVVFDDNLRKLAKRLNGKFHRAKVEEVSTAKSSQIKLKAIFDCCNVKSSNQNTFHQKWEEEEFSKQFSTDYIDMMDDYQMEEIEPLKMEQKNSSSQNNQNNESNVINNNNTTTQYFLKKNESQDKQFTPKQGTFNKKFQSCGGIVTNSEENAQKNKTQKQFFFLNEIRNMLLSWEYFRGKVYLNNSPRTQEAYQFCDISGLIKSSTNQQDMQKIQNDYSILKKIFQSTYNQRKKQYFIHMKKYILEQGYLKDIIKIRHLEDCYKFMFNNHLSIYYTITRIIDPDDYLQNTPHNGSNNINTNNNFVQISSQSQTWSDYQINIFVNSSLSYYSIIKQNYEKPSKYETKKDLENLKNLIDTIKEMDLNLVFSIDKLFYYSTNPENLPQGVIFDINCYDESSKALQQLNNNPQTWERYFIVKDINIVWTPNPIKKSNFQQDSDINYFKEFLLRLANKADKNLSPTLFLRARNPFSIIEQIHGKQDTLNITEEQKIQETDDLYVSQFILLKVIKISKYCTQLKIGFRNYMKDYRKDFIKQIKQALKNEDLRQVDLNIMEKGLMPLFKVEYFDTYSLKLASKTHSINLQR</sequence>
<evidence type="ECO:0000256" key="1">
    <source>
        <dbReference type="SAM" id="MobiDB-lite"/>
    </source>
</evidence>
<name>A0A0V0QE72_PSEPJ</name>
<accession>A0A0V0QE72</accession>
<dbReference type="EMBL" id="LDAU01000189">
    <property type="protein sequence ID" value="KRX00454.1"/>
    <property type="molecule type" value="Genomic_DNA"/>
</dbReference>
<dbReference type="AlphaFoldDB" id="A0A0V0QE72"/>
<organism evidence="2 3">
    <name type="scientific">Pseudocohnilembus persalinus</name>
    <name type="common">Ciliate</name>
    <dbReference type="NCBI Taxonomy" id="266149"/>
    <lineage>
        <taxon>Eukaryota</taxon>
        <taxon>Sar</taxon>
        <taxon>Alveolata</taxon>
        <taxon>Ciliophora</taxon>
        <taxon>Intramacronucleata</taxon>
        <taxon>Oligohymenophorea</taxon>
        <taxon>Scuticociliatia</taxon>
        <taxon>Philasterida</taxon>
        <taxon>Pseudocohnilembidae</taxon>
        <taxon>Pseudocohnilembus</taxon>
    </lineage>
</organism>
<evidence type="ECO:0000313" key="2">
    <source>
        <dbReference type="EMBL" id="KRX00454.1"/>
    </source>
</evidence>